<dbReference type="InterPro" id="IPR032403">
    <property type="entry name" value="Exo84_C"/>
</dbReference>
<accession>A0A9P4SA90</accession>
<comment type="caution">
    <text evidence="10">The sequence shown here is derived from an EMBL/GenBank/DDBJ whole genome shotgun (WGS) entry which is preliminary data.</text>
</comment>
<dbReference type="Gene3D" id="1.20.58.1220">
    <property type="entry name" value="Exo84p, C-terminal helical domain"/>
    <property type="match status" value="1"/>
</dbReference>
<dbReference type="InterPro" id="IPR016159">
    <property type="entry name" value="Cullin_repeat-like_dom_sf"/>
</dbReference>
<dbReference type="InterPro" id="IPR011993">
    <property type="entry name" value="PH-like_dom_sf"/>
</dbReference>
<evidence type="ECO:0000313" key="10">
    <source>
        <dbReference type="EMBL" id="KAF2838966.1"/>
    </source>
</evidence>
<dbReference type="Gene3D" id="1.20.58.1210">
    <property type="entry name" value="Exo84p, N-terminal helical domain"/>
    <property type="match status" value="1"/>
</dbReference>
<dbReference type="AlphaFoldDB" id="A0A9P4SA90"/>
<feature type="coiled-coil region" evidence="7">
    <location>
        <begin position="147"/>
        <end position="210"/>
    </location>
</feature>
<dbReference type="PANTHER" id="PTHR21426:SF12">
    <property type="entry name" value="EXOCYST COMPLEX COMPONENT 8"/>
    <property type="match status" value="1"/>
</dbReference>
<dbReference type="SUPFAM" id="SSF74788">
    <property type="entry name" value="Cullin repeat-like"/>
    <property type="match status" value="1"/>
</dbReference>
<feature type="compositionally biased region" description="Basic and acidic residues" evidence="8">
    <location>
        <begin position="47"/>
        <end position="58"/>
    </location>
</feature>
<dbReference type="GO" id="GO:0000145">
    <property type="term" value="C:exocyst"/>
    <property type="evidence" value="ECO:0007669"/>
    <property type="project" value="InterPro"/>
</dbReference>
<evidence type="ECO:0000259" key="9">
    <source>
        <dbReference type="Pfam" id="PF16528"/>
    </source>
</evidence>
<dbReference type="OrthoDB" id="642193at2759"/>
<evidence type="ECO:0000313" key="11">
    <source>
        <dbReference type="Proteomes" id="UP000799429"/>
    </source>
</evidence>
<evidence type="ECO:0000256" key="8">
    <source>
        <dbReference type="SAM" id="MobiDB-lite"/>
    </source>
</evidence>
<keyword evidence="7" id="KW-0175">Coiled coil</keyword>
<feature type="compositionally biased region" description="Polar residues" evidence="8">
    <location>
        <begin position="35"/>
        <end position="46"/>
    </location>
</feature>
<gene>
    <name evidence="10" type="ORF">M501DRAFT_935411</name>
</gene>
<dbReference type="Pfam" id="PF25345">
    <property type="entry name" value="PH_EXO84"/>
    <property type="match status" value="1"/>
</dbReference>
<keyword evidence="6" id="KW-0653">Protein transport</keyword>
<keyword evidence="5" id="KW-0268">Exocytosis</keyword>
<dbReference type="GO" id="GO:0006893">
    <property type="term" value="P:Golgi to plasma membrane transport"/>
    <property type="evidence" value="ECO:0007669"/>
    <property type="project" value="TreeGrafter"/>
</dbReference>
<reference evidence="10" key="1">
    <citation type="journal article" date="2020" name="Stud. Mycol.">
        <title>101 Dothideomycetes genomes: a test case for predicting lifestyles and emergence of pathogens.</title>
        <authorList>
            <person name="Haridas S."/>
            <person name="Albert R."/>
            <person name="Binder M."/>
            <person name="Bloem J."/>
            <person name="Labutti K."/>
            <person name="Salamov A."/>
            <person name="Andreopoulos B."/>
            <person name="Baker S."/>
            <person name="Barry K."/>
            <person name="Bills G."/>
            <person name="Bluhm B."/>
            <person name="Cannon C."/>
            <person name="Castanera R."/>
            <person name="Culley D."/>
            <person name="Daum C."/>
            <person name="Ezra D."/>
            <person name="Gonzalez J."/>
            <person name="Henrissat B."/>
            <person name="Kuo A."/>
            <person name="Liang C."/>
            <person name="Lipzen A."/>
            <person name="Lutzoni F."/>
            <person name="Magnuson J."/>
            <person name="Mondo S."/>
            <person name="Nolan M."/>
            <person name="Ohm R."/>
            <person name="Pangilinan J."/>
            <person name="Park H.-J."/>
            <person name="Ramirez L."/>
            <person name="Alfaro M."/>
            <person name="Sun H."/>
            <person name="Tritt A."/>
            <person name="Yoshinaga Y."/>
            <person name="Zwiers L.-H."/>
            <person name="Turgeon B."/>
            <person name="Goodwin S."/>
            <person name="Spatafora J."/>
            <person name="Crous P."/>
            <person name="Grigoriev I."/>
        </authorList>
    </citation>
    <scope>NUCLEOTIDE SEQUENCE</scope>
    <source>
        <strain evidence="10">CBS 101060</strain>
    </source>
</reference>
<feature type="region of interest" description="Disordered" evidence="8">
    <location>
        <begin position="308"/>
        <end position="327"/>
    </location>
</feature>
<dbReference type="EMBL" id="MU006096">
    <property type="protein sequence ID" value="KAF2838966.1"/>
    <property type="molecule type" value="Genomic_DNA"/>
</dbReference>
<dbReference type="InterPro" id="IPR042561">
    <property type="entry name" value="Exo84_C_1"/>
</dbReference>
<evidence type="ECO:0000256" key="2">
    <source>
        <dbReference type="ARBA" id="ARBA00007210"/>
    </source>
</evidence>
<dbReference type="GO" id="GO:0006887">
    <property type="term" value="P:exocytosis"/>
    <property type="evidence" value="ECO:0007669"/>
    <property type="project" value="UniProtKB-KW"/>
</dbReference>
<dbReference type="GO" id="GO:0015031">
    <property type="term" value="P:protein transport"/>
    <property type="evidence" value="ECO:0007669"/>
    <property type="project" value="UniProtKB-KW"/>
</dbReference>
<feature type="region of interest" description="Disordered" evidence="8">
    <location>
        <begin position="1"/>
        <end position="123"/>
    </location>
</feature>
<name>A0A9P4SA90_9PEZI</name>
<dbReference type="InterPro" id="IPR033961">
    <property type="entry name" value="Exo84"/>
</dbReference>
<comment type="similarity">
    <text evidence="2">Belongs to the EXO84 family.</text>
</comment>
<proteinExistence type="inferred from homology"/>
<dbReference type="GO" id="GO:0030133">
    <property type="term" value="C:transport vesicle"/>
    <property type="evidence" value="ECO:0007669"/>
    <property type="project" value="UniProtKB-SubCell"/>
</dbReference>
<feature type="compositionally biased region" description="Polar residues" evidence="8">
    <location>
        <begin position="311"/>
        <end position="327"/>
    </location>
</feature>
<organism evidence="10 11">
    <name type="scientific">Patellaria atrata CBS 101060</name>
    <dbReference type="NCBI Taxonomy" id="1346257"/>
    <lineage>
        <taxon>Eukaryota</taxon>
        <taxon>Fungi</taxon>
        <taxon>Dikarya</taxon>
        <taxon>Ascomycota</taxon>
        <taxon>Pezizomycotina</taxon>
        <taxon>Dothideomycetes</taxon>
        <taxon>Dothideomycetes incertae sedis</taxon>
        <taxon>Patellariales</taxon>
        <taxon>Patellariaceae</taxon>
        <taxon>Patellaria</taxon>
    </lineage>
</organism>
<feature type="domain" description="Exocyst component Exo84 C-terminal" evidence="9">
    <location>
        <begin position="462"/>
        <end position="661"/>
    </location>
</feature>
<evidence type="ECO:0000256" key="1">
    <source>
        <dbReference type="ARBA" id="ARBA00004398"/>
    </source>
</evidence>
<dbReference type="Pfam" id="PF08700">
    <property type="entry name" value="VPS51_Exo84_N"/>
    <property type="match status" value="1"/>
</dbReference>
<evidence type="ECO:0000256" key="5">
    <source>
        <dbReference type="ARBA" id="ARBA00022483"/>
    </source>
</evidence>
<sequence>MEEKSKGISLRKKRSVRPKISAPKQISGPLPAGLNVQSIQEAQARSKSNDSSKLDLPRSRPAPPGGKTSDLVKRRYSTRFANPQDLDGEAPPIPSLPSMPKQFLNDKPPSRDGRPSTGGEGQRIKVDVKAMRDPNLRPEQYVAQILADATEDDVYQYQEALRKLKNRTSTDLQLNVFQNRTQFIKISKEADKLKDEMRTLRGLIAELSSAIDSQSFSSANKVDTTTVRKQANRSSVANLEALWNTHLQELWRRVEGSQKFLPAVPGRHVIYESKKWVQLDAATWKAQRRIIPVLLNDHLLIATEKKRAELPSQNPRDVKQRQNQGSSHLVAQRCWPLQDVRLADLSTRSGIGGRDDDKHNVSDAINIRVGTESFTYCATGSSSGTDKAAFLSAFHKAVDDLRKTTEVERGGQKEFTSSSSIYNKDFSALRKSTSLSDISDNPSATKNSTFIDVDGKQQSIRGVESQMDELDIDIALQQFEDAVVKVEKLKRLAKHIRNNILAQEIVTHKVNERAAKLAGLIARRLQNTHNWATSTKRHVEWLVRLGFEDRAREVYLSARTETVQKRSRQCVFEGDLHAYIFEISFIYFTIIKNTVDVYSKCFPPVMTSASVKWAKEQVDEFNAILSRQLSSVRSGSDTWRDCMERAIAHASMLSDVGLDFKGLIGKGIDVQKQEGQGVGLGLS</sequence>
<comment type="subcellular location">
    <subcellularLocation>
        <location evidence="1">Cytoplasmic vesicle</location>
        <location evidence="1">Secretory vesicle</location>
    </subcellularLocation>
</comment>
<evidence type="ECO:0000256" key="3">
    <source>
        <dbReference type="ARBA" id="ARBA00021269"/>
    </source>
</evidence>
<dbReference type="Pfam" id="PF16528">
    <property type="entry name" value="Exo84_C"/>
    <property type="match status" value="1"/>
</dbReference>
<dbReference type="Gene3D" id="2.30.29.30">
    <property type="entry name" value="Pleckstrin-homology domain (PH domain)/Phosphotyrosine-binding domain (PTB)"/>
    <property type="match status" value="1"/>
</dbReference>
<dbReference type="Proteomes" id="UP000799429">
    <property type="component" value="Unassembled WGS sequence"/>
</dbReference>
<protein>
    <recommendedName>
        <fullName evidence="3">Exocyst complex component EXO84</fullName>
    </recommendedName>
</protein>
<evidence type="ECO:0000256" key="7">
    <source>
        <dbReference type="SAM" id="Coils"/>
    </source>
</evidence>
<evidence type="ECO:0000256" key="4">
    <source>
        <dbReference type="ARBA" id="ARBA00022448"/>
    </source>
</evidence>
<evidence type="ECO:0000256" key="6">
    <source>
        <dbReference type="ARBA" id="ARBA00022927"/>
    </source>
</evidence>
<dbReference type="PANTHER" id="PTHR21426">
    <property type="entry name" value="EXOCYST COMPLEX COMPONENT 8"/>
    <property type="match status" value="1"/>
</dbReference>
<keyword evidence="4" id="KW-0813">Transport</keyword>
<keyword evidence="11" id="KW-1185">Reference proteome</keyword>
<dbReference type="InterPro" id="IPR042560">
    <property type="entry name" value="Exo84_C_2"/>
</dbReference>